<gene>
    <name evidence="1" type="ORF">GCM10025751_41850</name>
</gene>
<keyword evidence="2" id="KW-1185">Reference proteome</keyword>
<name>A0AAV3UML2_9EURY</name>
<sequence>MHAVEESIHGIHSGLDVEINQLEDAEDAMLSFPFLDDEQARVPLRVNLESSADGLSVEVVAVRRGKDTATSNRFADDQRAQVNRRLAQGETVRLELQNGTETYDVIPALSWGRADDGTPTVTDVSVTDVQFS</sequence>
<comment type="caution">
    <text evidence="1">The sequence shown here is derived from an EMBL/GenBank/DDBJ whole genome shotgun (WGS) entry which is preliminary data.</text>
</comment>
<evidence type="ECO:0000313" key="1">
    <source>
        <dbReference type="EMBL" id="GAA5058611.1"/>
    </source>
</evidence>
<proteinExistence type="predicted"/>
<protein>
    <submittedName>
        <fullName evidence="1">Uncharacterized protein</fullName>
    </submittedName>
</protein>
<dbReference type="RefSeq" id="WP_390184300.1">
    <property type="nucleotide sequence ID" value="NZ_JBHMAI010000001.1"/>
</dbReference>
<dbReference type="EMBL" id="BAABKX010000015">
    <property type="protein sequence ID" value="GAA5058611.1"/>
    <property type="molecule type" value="Genomic_DNA"/>
</dbReference>
<evidence type="ECO:0000313" key="2">
    <source>
        <dbReference type="Proteomes" id="UP001501729"/>
    </source>
</evidence>
<dbReference type="Proteomes" id="UP001501729">
    <property type="component" value="Unassembled WGS sequence"/>
</dbReference>
<reference evidence="1 2" key="1">
    <citation type="journal article" date="2019" name="Int. J. Syst. Evol. Microbiol.">
        <title>The Global Catalogue of Microorganisms (GCM) 10K type strain sequencing project: providing services to taxonomists for standard genome sequencing and annotation.</title>
        <authorList>
            <consortium name="The Broad Institute Genomics Platform"/>
            <consortium name="The Broad Institute Genome Sequencing Center for Infectious Disease"/>
            <person name="Wu L."/>
            <person name="Ma J."/>
        </authorList>
    </citation>
    <scope>NUCLEOTIDE SEQUENCE [LARGE SCALE GENOMIC DNA]</scope>
    <source>
        <strain evidence="1 2">JCM 17504</strain>
    </source>
</reference>
<organism evidence="1 2">
    <name type="scientific">Haladaptatus pallidirubidus</name>
    <dbReference type="NCBI Taxonomy" id="1008152"/>
    <lineage>
        <taxon>Archaea</taxon>
        <taxon>Methanobacteriati</taxon>
        <taxon>Methanobacteriota</taxon>
        <taxon>Stenosarchaea group</taxon>
        <taxon>Halobacteria</taxon>
        <taxon>Halobacteriales</taxon>
        <taxon>Haladaptataceae</taxon>
        <taxon>Haladaptatus</taxon>
    </lineage>
</organism>
<accession>A0AAV3UML2</accession>
<dbReference type="AlphaFoldDB" id="A0AAV3UML2"/>